<dbReference type="HOGENOM" id="CLU_1300655_0_0_1"/>
<sequence>MSLFKKESFQIKLNVSSVHISAVWKFAELPSMVYLCLRVPIINLRSFYSYDVDSDKCINSEASVLYKEHRDKFREIAKECVEASRAMVYDDVEEEKEDCNGIKLLPWDALKHKAVREKMVQIGSGSKFQGTAADFRRDIFSKMGLQIGEIVGKSYPQSYSWFDPQEMTVITKYDDVKHTEVSPITSARMDREKHGIEPLDLSMMSLEESIRR</sequence>
<dbReference type="OrthoDB" id="5596422at2759"/>
<organism evidence="2">
    <name type="scientific">Caenorhabditis brenneri</name>
    <name type="common">Nematode worm</name>
    <dbReference type="NCBI Taxonomy" id="135651"/>
    <lineage>
        <taxon>Eukaryota</taxon>
        <taxon>Metazoa</taxon>
        <taxon>Ecdysozoa</taxon>
        <taxon>Nematoda</taxon>
        <taxon>Chromadorea</taxon>
        <taxon>Rhabditida</taxon>
        <taxon>Rhabditina</taxon>
        <taxon>Rhabditomorpha</taxon>
        <taxon>Rhabditoidea</taxon>
        <taxon>Rhabditidae</taxon>
        <taxon>Peloderinae</taxon>
        <taxon>Caenorhabditis</taxon>
    </lineage>
</organism>
<keyword evidence="2" id="KW-1185">Reference proteome</keyword>
<dbReference type="FunCoup" id="G0P060">
    <property type="interactions" value="2186"/>
</dbReference>
<name>G0P060_CAEBE</name>
<dbReference type="EMBL" id="GL379996">
    <property type="protein sequence ID" value="EGT41615.1"/>
    <property type="molecule type" value="Genomic_DNA"/>
</dbReference>
<proteinExistence type="predicted"/>
<evidence type="ECO:0000313" key="1">
    <source>
        <dbReference type="EMBL" id="EGT41615.1"/>
    </source>
</evidence>
<evidence type="ECO:0000313" key="2">
    <source>
        <dbReference type="Proteomes" id="UP000008068"/>
    </source>
</evidence>
<dbReference type="Proteomes" id="UP000008068">
    <property type="component" value="Unassembled WGS sequence"/>
</dbReference>
<dbReference type="eggNOG" id="KOG0429">
    <property type="taxonomic scope" value="Eukaryota"/>
</dbReference>
<dbReference type="AlphaFoldDB" id="G0P060"/>
<dbReference type="STRING" id="135651.G0P060"/>
<reference evidence="2" key="1">
    <citation type="submission" date="2011-07" db="EMBL/GenBank/DDBJ databases">
        <authorList>
            <consortium name="Caenorhabditis brenneri Sequencing and Analysis Consortium"/>
            <person name="Wilson R.K."/>
        </authorList>
    </citation>
    <scope>NUCLEOTIDE SEQUENCE [LARGE SCALE GENOMIC DNA]</scope>
    <source>
        <strain evidence="2">PB2801</strain>
    </source>
</reference>
<accession>G0P060</accession>
<protein>
    <submittedName>
        <fullName evidence="1">Uncharacterized protein</fullName>
    </submittedName>
</protein>
<gene>
    <name evidence="1" type="ORF">CAEBREN_02029</name>
</gene>
<dbReference type="InParanoid" id="G0P060"/>